<proteinExistence type="predicted"/>
<name>A0A6J5SRR8_9CAUD</name>
<dbReference type="EMBL" id="LR797470">
    <property type="protein sequence ID" value="CAB4218163.1"/>
    <property type="molecule type" value="Genomic_DNA"/>
</dbReference>
<sequence length="333" mass="35038">MAAITLTKSFPAIDTLVDVTNEDTSTNGTAFLGYELESVIEVRLDVTAVSGAPDTLDVTIEDSPDGVTWSTLETFTQVTTVSSEIKRITAAHDDYIRAKWLIGGISASFDFTVKAFTLGDNLATETAADATGDATGVTGYGALTPLIAYLDVTAATGTLPTLDVLIEDSADGVTWATLGTFTQKVATGTQTIVITDAHDDHVRASWTIGGTLPSFDFTVDLYTVADTLASQVGEDESTNTTAVTGYSGADFAIAQLDVTAASGTNKTLDVKLQHSIDGTTWLDVSGAGFTQKTATGTQIIVLENCVWGDYIRVNYLLGGTTPSFDFTVKLFAK</sequence>
<gene>
    <name evidence="1" type="ORF">UFOVP1608_12</name>
</gene>
<organism evidence="1">
    <name type="scientific">uncultured Caudovirales phage</name>
    <dbReference type="NCBI Taxonomy" id="2100421"/>
    <lineage>
        <taxon>Viruses</taxon>
        <taxon>Duplodnaviria</taxon>
        <taxon>Heunggongvirae</taxon>
        <taxon>Uroviricota</taxon>
        <taxon>Caudoviricetes</taxon>
        <taxon>Peduoviridae</taxon>
        <taxon>Maltschvirus</taxon>
        <taxon>Maltschvirus maltsch</taxon>
    </lineage>
</organism>
<evidence type="ECO:0000313" key="1">
    <source>
        <dbReference type="EMBL" id="CAB4218163.1"/>
    </source>
</evidence>
<protein>
    <submittedName>
        <fullName evidence="1">Uncharacterized protein</fullName>
    </submittedName>
</protein>
<reference evidence="1" key="1">
    <citation type="submission" date="2020-05" db="EMBL/GenBank/DDBJ databases">
        <authorList>
            <person name="Chiriac C."/>
            <person name="Salcher M."/>
            <person name="Ghai R."/>
            <person name="Kavagutti S V."/>
        </authorList>
    </citation>
    <scope>NUCLEOTIDE SEQUENCE</scope>
</reference>
<accession>A0A6J5SRR8</accession>